<dbReference type="Proteomes" id="UP000682733">
    <property type="component" value="Unassembled WGS sequence"/>
</dbReference>
<dbReference type="AlphaFoldDB" id="A0A8S2DQT7"/>
<sequence>MSFKTDKKYGKILEDNIQAGAKIKFDLESILSQNEMSMFNRYKEVGANADILFFALLPLLSHFAQSSTYVSMFKQLKALNLYSIVTETQYHSNILANSVPLLFRKMVAYWLSYYIGCGKSPNIKHLMTAAIKVTKIFKHDYIKSMPPSGDNIQLRNSVTNGPYGLSLLKLLSAGDVCLINDEIDGVFVKWGIYNEKPTEEISLLCASFDSIHGLSRATSLTAEINGAKLSILGGTTGTHLATVLKHWSNRNGQDGLFSRMIFLPVWYQVATRPNDLEFNLDHVAIPSFIHVFIVCHLLKSVEYHFDTTDESQIFETGRTTRNATVDRNSAYYYVFNKVADQSDMLLNQQFKDLPRHIASFYAKVNDIYPRICVLLKLYKNIITVLNELKSIIDFDDDFGENDTKTQKFIAATVIVLNQLFLSTSTQSTKSSMPVLYIDKTTCQEAWKYYLFIFNSIKSVFNIDTIIAESNTGRNQTFITTTYCKTILTYPYTFFSTSMITGYDRHDLKVCGPFRRHAERFHECVQALIHDGLLYKDRFLVNCEIAYHKVPPPIVCTRMSYEEIEMEMKLKKWGLTLAEYRNIHQKSSSIKKLTDVASKFMLRHYEKYYRDFPKYINNQCVRQDVDSLIQDDLLEEEIINGQLIFTLKMSSKDAAKNNSLQTSFCSNDNQSSATEEITITLNTQSSKPTHSTILLHQRLINSPSGQSITATQESISNVTITQAPVSNVTISLSEQVLDSSSENNNTILQSSPTQSRNPLSLSESNQPNPLQQEQSTIESLVSCPLLVVKEEDDFAVADETNDKVNGGEELLTPTIRPSDRQQKEYNYSIILLSNQHNKNAQLSHAENSIDQSNDCQLIDLTNDQIMFVDQPATTVNVEEQTLITEILNNNEQALQKGWFLRFDDRVDILDAGAERLELFFVGAIVDVLLVDEGDATNCMIHYYLN</sequence>
<name>A0A8S2DQT7_9BILA</name>
<protein>
    <submittedName>
        <fullName evidence="2">Uncharacterized protein</fullName>
    </submittedName>
</protein>
<evidence type="ECO:0000313" key="4">
    <source>
        <dbReference type="Proteomes" id="UP000677228"/>
    </source>
</evidence>
<dbReference type="Proteomes" id="UP000677228">
    <property type="component" value="Unassembled WGS sequence"/>
</dbReference>
<evidence type="ECO:0000313" key="3">
    <source>
        <dbReference type="EMBL" id="CAF3726679.1"/>
    </source>
</evidence>
<proteinExistence type="predicted"/>
<dbReference type="EMBL" id="CAJNOK010004880">
    <property type="protein sequence ID" value="CAF0953131.1"/>
    <property type="molecule type" value="Genomic_DNA"/>
</dbReference>
<gene>
    <name evidence="2" type="ORF">OVA965_LOCUS12244</name>
    <name evidence="3" type="ORF">TMI583_LOCUS12247</name>
</gene>
<accession>A0A8S2DQT7</accession>
<evidence type="ECO:0000313" key="2">
    <source>
        <dbReference type="EMBL" id="CAF0953131.1"/>
    </source>
</evidence>
<comment type="caution">
    <text evidence="2">The sequence shown here is derived from an EMBL/GenBank/DDBJ whole genome shotgun (WGS) entry which is preliminary data.</text>
</comment>
<organism evidence="2 4">
    <name type="scientific">Didymodactylos carnosus</name>
    <dbReference type="NCBI Taxonomy" id="1234261"/>
    <lineage>
        <taxon>Eukaryota</taxon>
        <taxon>Metazoa</taxon>
        <taxon>Spiralia</taxon>
        <taxon>Gnathifera</taxon>
        <taxon>Rotifera</taxon>
        <taxon>Eurotatoria</taxon>
        <taxon>Bdelloidea</taxon>
        <taxon>Philodinida</taxon>
        <taxon>Philodinidae</taxon>
        <taxon>Didymodactylos</taxon>
    </lineage>
</organism>
<feature type="region of interest" description="Disordered" evidence="1">
    <location>
        <begin position="740"/>
        <end position="774"/>
    </location>
</feature>
<reference evidence="2" key="1">
    <citation type="submission" date="2021-02" db="EMBL/GenBank/DDBJ databases">
        <authorList>
            <person name="Nowell W R."/>
        </authorList>
    </citation>
    <scope>NUCLEOTIDE SEQUENCE</scope>
</reference>
<dbReference type="EMBL" id="CAJOBA010004884">
    <property type="protein sequence ID" value="CAF3726679.1"/>
    <property type="molecule type" value="Genomic_DNA"/>
</dbReference>
<evidence type="ECO:0000256" key="1">
    <source>
        <dbReference type="SAM" id="MobiDB-lite"/>
    </source>
</evidence>